<feature type="compositionally biased region" description="Polar residues" evidence="1">
    <location>
        <begin position="153"/>
        <end position="169"/>
    </location>
</feature>
<sequence>MKAIRKLNFDNIDETTPRSSKAWKNQIGKLVNKSGVKIRAKEQVAQEGQPDDFGPATFVEVKGRKGLCKKLVWISKSGGKYPDQEFHFSQQGNTSHRNRYFICVNCISIKKKRGLNGRIPCVILNENDHIIRRNPNKIPHICMQERFKLQETPKAQNPKPSYPENTAQENVKKKAEPSKNDEKVMEEMIVETSQHANSAKNKKNESEIHEQEPSTSRASRPRTAKNQANSGKIYLQNHGQEKRGQKTSKPKTKNARSKSVNPRSKPYEVLATINHRTNENLA</sequence>
<feature type="region of interest" description="Disordered" evidence="1">
    <location>
        <begin position="151"/>
        <end position="282"/>
    </location>
</feature>
<dbReference type="Proteomes" id="UP000887540">
    <property type="component" value="Unplaced"/>
</dbReference>
<dbReference type="WBParaSite" id="ACRNAN_scaffold17188.g20404.t1">
    <property type="protein sequence ID" value="ACRNAN_scaffold17188.g20404.t1"/>
    <property type="gene ID" value="ACRNAN_scaffold17188.g20404"/>
</dbReference>
<dbReference type="AlphaFoldDB" id="A0A914D2H9"/>
<reference evidence="3" key="1">
    <citation type="submission" date="2022-11" db="UniProtKB">
        <authorList>
            <consortium name="WormBaseParasite"/>
        </authorList>
    </citation>
    <scope>IDENTIFICATION</scope>
</reference>
<feature type="compositionally biased region" description="Basic residues" evidence="1">
    <location>
        <begin position="245"/>
        <end position="256"/>
    </location>
</feature>
<protein>
    <submittedName>
        <fullName evidence="3">Uncharacterized protein</fullName>
    </submittedName>
</protein>
<evidence type="ECO:0000313" key="3">
    <source>
        <dbReference type="WBParaSite" id="ACRNAN_scaffold17188.g20404.t1"/>
    </source>
</evidence>
<evidence type="ECO:0000256" key="1">
    <source>
        <dbReference type="SAM" id="MobiDB-lite"/>
    </source>
</evidence>
<feature type="compositionally biased region" description="Basic and acidic residues" evidence="1">
    <location>
        <begin position="170"/>
        <end position="186"/>
    </location>
</feature>
<organism evidence="2 3">
    <name type="scientific">Acrobeloides nanus</name>
    <dbReference type="NCBI Taxonomy" id="290746"/>
    <lineage>
        <taxon>Eukaryota</taxon>
        <taxon>Metazoa</taxon>
        <taxon>Ecdysozoa</taxon>
        <taxon>Nematoda</taxon>
        <taxon>Chromadorea</taxon>
        <taxon>Rhabditida</taxon>
        <taxon>Tylenchina</taxon>
        <taxon>Cephalobomorpha</taxon>
        <taxon>Cephaloboidea</taxon>
        <taxon>Cephalobidae</taxon>
        <taxon>Acrobeloides</taxon>
    </lineage>
</organism>
<feature type="compositionally biased region" description="Basic and acidic residues" evidence="1">
    <location>
        <begin position="202"/>
        <end position="212"/>
    </location>
</feature>
<keyword evidence="2" id="KW-1185">Reference proteome</keyword>
<accession>A0A914D2H9</accession>
<proteinExistence type="predicted"/>
<name>A0A914D2H9_9BILA</name>
<feature type="compositionally biased region" description="Polar residues" evidence="1">
    <location>
        <begin position="213"/>
        <end position="230"/>
    </location>
</feature>
<evidence type="ECO:0000313" key="2">
    <source>
        <dbReference type="Proteomes" id="UP000887540"/>
    </source>
</evidence>